<dbReference type="RefSeq" id="WP_152766210.1">
    <property type="nucleotide sequence ID" value="NZ_WHNP01000053.1"/>
</dbReference>
<evidence type="ECO:0000256" key="1">
    <source>
        <dbReference type="ARBA" id="ARBA00005380"/>
    </source>
</evidence>
<dbReference type="PROSITE" id="PS00584">
    <property type="entry name" value="PFKB_KINASES_2"/>
    <property type="match status" value="1"/>
</dbReference>
<name>A0A7X1NH65_9BURK</name>
<keyword evidence="9 13" id="KW-0067">ATP-binding</keyword>
<dbReference type="CDD" id="cd01174">
    <property type="entry name" value="ribokinase"/>
    <property type="match status" value="1"/>
</dbReference>
<proteinExistence type="inferred from homology"/>
<dbReference type="InterPro" id="IPR002173">
    <property type="entry name" value="Carboh/pur_kinase_PfkB_CS"/>
</dbReference>
<comment type="pathway">
    <text evidence="13">Carbohydrate metabolism; D-ribose degradation; D-ribose 5-phosphate from beta-D-ribopyranose: step 2/2.</text>
</comment>
<keyword evidence="6 13" id="KW-0479">Metal-binding</keyword>
<keyword evidence="8 13" id="KW-0418">Kinase</keyword>
<reference evidence="15 16" key="1">
    <citation type="submission" date="2019-10" db="EMBL/GenBank/DDBJ databases">
        <title>Paraburkholderia sp. isolated from nodules of Mimosa pudica from Brazilian Atlantic Forest soils.</title>
        <authorList>
            <person name="Paulitsch F."/>
            <person name="Hungria M."/>
            <person name="Dall'Agnol R."/>
        </authorList>
    </citation>
    <scope>NUCLEOTIDE SEQUENCE [LARGE SCALE GENOMIC DNA]</scope>
    <source>
        <strain evidence="15 16">CNPSo 3157</strain>
    </source>
</reference>
<dbReference type="Pfam" id="PF00294">
    <property type="entry name" value="PfkB"/>
    <property type="match status" value="1"/>
</dbReference>
<dbReference type="AlphaFoldDB" id="A0A7X1NH65"/>
<evidence type="ECO:0000256" key="7">
    <source>
        <dbReference type="ARBA" id="ARBA00022741"/>
    </source>
</evidence>
<dbReference type="PANTHER" id="PTHR10584">
    <property type="entry name" value="SUGAR KINASE"/>
    <property type="match status" value="1"/>
</dbReference>
<comment type="subcellular location">
    <subcellularLocation>
        <location evidence="13">Cytoplasm</location>
    </subcellularLocation>
</comment>
<dbReference type="HAMAP" id="MF_01987">
    <property type="entry name" value="Ribokinase"/>
    <property type="match status" value="1"/>
</dbReference>
<dbReference type="UniPathway" id="UPA00916">
    <property type="reaction ID" value="UER00889"/>
</dbReference>
<comment type="cofactor">
    <cofactor evidence="13">
        <name>Mg(2+)</name>
        <dbReference type="ChEBI" id="CHEBI:18420"/>
    </cofactor>
    <text evidence="13">Requires a divalent cation, most likely magnesium in vivo, as an electrophilic catalyst to aid phosphoryl group transfer. It is the chelate of the metal and the nucleotide that is the actual substrate.</text>
</comment>
<keyword evidence="10 13" id="KW-0460">Magnesium</keyword>
<dbReference type="FunFam" id="3.40.1190.20:FF:000012">
    <property type="entry name" value="Ribokinase"/>
    <property type="match status" value="1"/>
</dbReference>
<comment type="similarity">
    <text evidence="1">Belongs to the carbohydrate kinase pfkB family.</text>
</comment>
<evidence type="ECO:0000256" key="12">
    <source>
        <dbReference type="ARBA" id="ARBA00023277"/>
    </source>
</evidence>
<protein>
    <recommendedName>
        <fullName evidence="3 13">Ribokinase</fullName>
        <shortName evidence="13">RK</shortName>
        <ecNumber evidence="2 13">2.7.1.15</ecNumber>
    </recommendedName>
</protein>
<organism evidence="15 16">
    <name type="scientific">Paraburkholderia franconis</name>
    <dbReference type="NCBI Taxonomy" id="2654983"/>
    <lineage>
        <taxon>Bacteria</taxon>
        <taxon>Pseudomonadati</taxon>
        <taxon>Pseudomonadota</taxon>
        <taxon>Betaproteobacteria</taxon>
        <taxon>Burkholderiales</taxon>
        <taxon>Burkholderiaceae</taxon>
        <taxon>Paraburkholderia</taxon>
    </lineage>
</organism>
<feature type="binding site" evidence="13">
    <location>
        <begin position="257"/>
        <end position="258"/>
    </location>
    <ligand>
        <name>ATP</name>
        <dbReference type="ChEBI" id="CHEBI:30616"/>
    </ligand>
</feature>
<dbReference type="GO" id="GO:0005829">
    <property type="term" value="C:cytosol"/>
    <property type="evidence" value="ECO:0007669"/>
    <property type="project" value="TreeGrafter"/>
</dbReference>
<keyword evidence="12 13" id="KW-0119">Carbohydrate metabolism</keyword>
<comment type="function">
    <text evidence="13">Catalyzes the phosphorylation of ribose at O-5 in a reaction requiring ATP and magnesium. The resulting D-ribose-5-phosphate can then be used either for sythesis of nucleotides, histidine, and tryptophan, or as a component of the pentose phosphate pathway.</text>
</comment>
<dbReference type="GO" id="GO:0004747">
    <property type="term" value="F:ribokinase activity"/>
    <property type="evidence" value="ECO:0007669"/>
    <property type="project" value="UniProtKB-UniRule"/>
</dbReference>
<comment type="catalytic activity">
    <reaction evidence="13">
        <text>D-ribose + ATP = D-ribose 5-phosphate + ADP + H(+)</text>
        <dbReference type="Rhea" id="RHEA:13697"/>
        <dbReference type="ChEBI" id="CHEBI:15378"/>
        <dbReference type="ChEBI" id="CHEBI:30616"/>
        <dbReference type="ChEBI" id="CHEBI:47013"/>
        <dbReference type="ChEBI" id="CHEBI:78346"/>
        <dbReference type="ChEBI" id="CHEBI:456216"/>
        <dbReference type="EC" id="2.7.1.15"/>
    </reaction>
</comment>
<keyword evidence="11 13" id="KW-0630">Potassium</keyword>
<accession>A0A7X1NH65</accession>
<keyword evidence="4 13" id="KW-0963">Cytoplasm</keyword>
<dbReference type="InterPro" id="IPR011877">
    <property type="entry name" value="Ribokinase"/>
</dbReference>
<feature type="binding site" evidence="13">
    <location>
        <position position="258"/>
    </location>
    <ligand>
        <name>substrate</name>
    </ligand>
</feature>
<feature type="binding site" evidence="13">
    <location>
        <begin position="226"/>
        <end position="231"/>
    </location>
    <ligand>
        <name>ATP</name>
        <dbReference type="ChEBI" id="CHEBI:30616"/>
    </ligand>
</feature>
<dbReference type="SUPFAM" id="SSF53613">
    <property type="entry name" value="Ribokinase-like"/>
    <property type="match status" value="1"/>
</dbReference>
<dbReference type="InterPro" id="IPR029056">
    <property type="entry name" value="Ribokinase-like"/>
</dbReference>
<feature type="binding site" evidence="13">
    <location>
        <position position="297"/>
    </location>
    <ligand>
        <name>K(+)</name>
        <dbReference type="ChEBI" id="CHEBI:29103"/>
    </ligand>
</feature>
<feature type="binding site" evidence="13">
    <location>
        <position position="291"/>
    </location>
    <ligand>
        <name>K(+)</name>
        <dbReference type="ChEBI" id="CHEBI:29103"/>
    </ligand>
</feature>
<evidence type="ECO:0000256" key="4">
    <source>
        <dbReference type="ARBA" id="ARBA00022490"/>
    </source>
</evidence>
<dbReference type="Gene3D" id="3.40.1190.20">
    <property type="match status" value="1"/>
</dbReference>
<dbReference type="EMBL" id="WHNP01000053">
    <property type="protein sequence ID" value="MPW21935.1"/>
    <property type="molecule type" value="Genomic_DNA"/>
</dbReference>
<feature type="binding site" evidence="13">
    <location>
        <position position="190"/>
    </location>
    <ligand>
        <name>ATP</name>
        <dbReference type="ChEBI" id="CHEBI:30616"/>
    </ligand>
</feature>
<dbReference type="GO" id="GO:0019303">
    <property type="term" value="P:D-ribose catabolic process"/>
    <property type="evidence" value="ECO:0007669"/>
    <property type="project" value="UniProtKB-UniRule"/>
</dbReference>
<dbReference type="GO" id="GO:0046872">
    <property type="term" value="F:metal ion binding"/>
    <property type="evidence" value="ECO:0007669"/>
    <property type="project" value="UniProtKB-KW"/>
</dbReference>
<evidence type="ECO:0000256" key="9">
    <source>
        <dbReference type="ARBA" id="ARBA00022840"/>
    </source>
</evidence>
<feature type="binding site" evidence="13">
    <location>
        <begin position="45"/>
        <end position="49"/>
    </location>
    <ligand>
        <name>substrate</name>
    </ligand>
</feature>
<evidence type="ECO:0000313" key="16">
    <source>
        <dbReference type="Proteomes" id="UP000484381"/>
    </source>
</evidence>
<feature type="binding site" evidence="13">
    <location>
        <position position="254"/>
    </location>
    <ligand>
        <name>K(+)</name>
        <dbReference type="ChEBI" id="CHEBI:29103"/>
    </ligand>
</feature>
<sequence>MNSSAAAPLIVVVGSANMDLVVHAPRLPSRGETLLGDRFETVNGGKGANQAVAAARLGAQVAMVGCVGTDGFGTALCDALYRERIDLAHVHLIAGQASGIAAITVSSEGANSIVVAPGANAQLNAVHVDAATDLIARADMLVCQLEVPLAPIARAIDIAARNGTPVLLNPAPAQPLPDVLYRQIDYLLVNETEAALLTGIPVNGVPCARFAADALLGKGVRNVLVTLGAQGVIWAGEQGSGYMTAPSTRVVDTTAAGDTFAGGFAVERANGAPMQQAIAFGQRAAAVSVTRSGAQTSIPFRAELEEHRVSPA</sequence>
<keyword evidence="5 13" id="KW-0808">Transferase</keyword>
<dbReference type="EC" id="2.7.1.15" evidence="2 13"/>
<feature type="binding site" evidence="13">
    <location>
        <position position="293"/>
    </location>
    <ligand>
        <name>K(+)</name>
        <dbReference type="ChEBI" id="CHEBI:29103"/>
    </ligand>
</feature>
<dbReference type="InterPro" id="IPR002139">
    <property type="entry name" value="Ribo/fructo_kinase"/>
</dbReference>
<evidence type="ECO:0000259" key="14">
    <source>
        <dbReference type="Pfam" id="PF00294"/>
    </source>
</evidence>
<dbReference type="GO" id="GO:0005524">
    <property type="term" value="F:ATP binding"/>
    <property type="evidence" value="ECO:0007669"/>
    <property type="project" value="UniProtKB-UniRule"/>
</dbReference>
<comment type="caution">
    <text evidence="15">The sequence shown here is derived from an EMBL/GenBank/DDBJ whole genome shotgun (WGS) entry which is preliminary data.</text>
</comment>
<evidence type="ECO:0000256" key="11">
    <source>
        <dbReference type="ARBA" id="ARBA00022958"/>
    </source>
</evidence>
<evidence type="ECO:0000313" key="15">
    <source>
        <dbReference type="EMBL" id="MPW21935.1"/>
    </source>
</evidence>
<comment type="similarity">
    <text evidence="13">Belongs to the carbohydrate kinase PfkB family. Ribokinase subfamily.</text>
</comment>
<keyword evidence="16" id="KW-1185">Reference proteome</keyword>
<evidence type="ECO:0000256" key="13">
    <source>
        <dbReference type="HAMAP-Rule" id="MF_01987"/>
    </source>
</evidence>
<keyword evidence="7 13" id="KW-0547">Nucleotide-binding</keyword>
<comment type="activity regulation">
    <text evidence="13">Activated by a monovalent cation that binds near, but not in, the active site. The most likely occupant of the site in vivo is potassium. Ion binding induces a conformational change that may alter substrate affinity.</text>
</comment>
<comment type="subunit">
    <text evidence="13">Homodimer.</text>
</comment>
<dbReference type="PANTHER" id="PTHR10584:SF166">
    <property type="entry name" value="RIBOKINASE"/>
    <property type="match status" value="1"/>
</dbReference>
<evidence type="ECO:0000256" key="2">
    <source>
        <dbReference type="ARBA" id="ARBA00012035"/>
    </source>
</evidence>
<dbReference type="PRINTS" id="PR00990">
    <property type="entry name" value="RIBOKINASE"/>
</dbReference>
<feature type="binding site" evidence="13">
    <location>
        <position position="288"/>
    </location>
    <ligand>
        <name>K(+)</name>
        <dbReference type="ChEBI" id="CHEBI:29103"/>
    </ligand>
</feature>
<feature type="binding site" evidence="13">
    <location>
        <position position="252"/>
    </location>
    <ligand>
        <name>K(+)</name>
        <dbReference type="ChEBI" id="CHEBI:29103"/>
    </ligand>
</feature>
<feature type="binding site" evidence="13">
    <location>
        <begin position="17"/>
        <end position="19"/>
    </location>
    <ligand>
        <name>substrate</name>
    </ligand>
</feature>
<evidence type="ECO:0000256" key="5">
    <source>
        <dbReference type="ARBA" id="ARBA00022679"/>
    </source>
</evidence>
<dbReference type="InterPro" id="IPR011611">
    <property type="entry name" value="PfkB_dom"/>
</dbReference>
<feature type="active site" description="Proton acceptor" evidence="13">
    <location>
        <position position="258"/>
    </location>
</feature>
<dbReference type="NCBIfam" id="TIGR02152">
    <property type="entry name" value="D_ribokin_bact"/>
    <property type="match status" value="1"/>
</dbReference>
<evidence type="ECO:0000256" key="10">
    <source>
        <dbReference type="ARBA" id="ARBA00022842"/>
    </source>
</evidence>
<evidence type="ECO:0000256" key="3">
    <source>
        <dbReference type="ARBA" id="ARBA00016943"/>
    </source>
</evidence>
<comment type="caution">
    <text evidence="13">Lacks conserved residue(s) required for the propagation of feature annotation.</text>
</comment>
<gene>
    <name evidence="13 15" type="primary">rbsK</name>
    <name evidence="15" type="ORF">GCT13_35030</name>
</gene>
<evidence type="ECO:0000256" key="6">
    <source>
        <dbReference type="ARBA" id="ARBA00022723"/>
    </source>
</evidence>
<evidence type="ECO:0000256" key="8">
    <source>
        <dbReference type="ARBA" id="ARBA00022777"/>
    </source>
</evidence>
<feature type="binding site" evidence="13">
    <location>
        <position position="146"/>
    </location>
    <ligand>
        <name>substrate</name>
    </ligand>
</feature>
<dbReference type="Proteomes" id="UP000484381">
    <property type="component" value="Unassembled WGS sequence"/>
</dbReference>
<feature type="domain" description="Carbohydrate kinase PfkB" evidence="14">
    <location>
        <begin position="9"/>
        <end position="299"/>
    </location>
</feature>